<keyword evidence="1" id="KW-0732">Signal</keyword>
<evidence type="ECO:0000313" key="2">
    <source>
        <dbReference type="EMBL" id="SMQ47681.1"/>
    </source>
</evidence>
<reference evidence="2 3" key="1">
    <citation type="submission" date="2016-06" db="EMBL/GenBank/DDBJ databases">
        <authorList>
            <person name="Kjaerup R.B."/>
            <person name="Dalgaard T.S."/>
            <person name="Juul-Madsen H.R."/>
        </authorList>
    </citation>
    <scope>NUCLEOTIDE SEQUENCE [LARGE SCALE GENOMIC DNA]</scope>
</reference>
<evidence type="ECO:0000256" key="1">
    <source>
        <dbReference type="SAM" id="SignalP"/>
    </source>
</evidence>
<protein>
    <submittedName>
        <fullName evidence="2">Uncharacterized protein</fullName>
    </submittedName>
</protein>
<accession>A0A1X7RKD8</accession>
<feature type="chain" id="PRO_5012417352" evidence="1">
    <location>
        <begin position="23"/>
        <end position="134"/>
    </location>
</feature>
<dbReference type="EMBL" id="LT853693">
    <property type="protein sequence ID" value="SMQ47681.1"/>
    <property type="molecule type" value="Genomic_DNA"/>
</dbReference>
<organism evidence="2 3">
    <name type="scientific">Zymoseptoria tritici (strain ST99CH_3D7)</name>
    <dbReference type="NCBI Taxonomy" id="1276538"/>
    <lineage>
        <taxon>Eukaryota</taxon>
        <taxon>Fungi</taxon>
        <taxon>Dikarya</taxon>
        <taxon>Ascomycota</taxon>
        <taxon>Pezizomycotina</taxon>
        <taxon>Dothideomycetes</taxon>
        <taxon>Dothideomycetidae</taxon>
        <taxon>Mycosphaerellales</taxon>
        <taxon>Mycosphaerellaceae</taxon>
        <taxon>Zymoseptoria</taxon>
    </lineage>
</organism>
<sequence length="134" mass="14416">MLSLFRTLLLALAAATATLTTASPLPLPKESSSIAPHSQSCTARAPGGIGGELLKYDVRIGRVYDQNKCKAARKALRKSQELGAFSCKQMKGPEGHMRITFETGGFNREGVNRALDEVFPIIAGRTGGFRCPKH</sequence>
<feature type="signal peptide" evidence="1">
    <location>
        <begin position="1"/>
        <end position="22"/>
    </location>
</feature>
<dbReference type="Proteomes" id="UP000215127">
    <property type="component" value="Chromosome 2"/>
</dbReference>
<dbReference type="AlphaFoldDB" id="A0A1X7RKD8"/>
<gene>
    <name evidence="2" type="ORF">ZT3D7_G2829</name>
</gene>
<name>A0A1X7RKD8_ZYMT9</name>
<evidence type="ECO:0000313" key="3">
    <source>
        <dbReference type="Proteomes" id="UP000215127"/>
    </source>
</evidence>
<keyword evidence="3" id="KW-1185">Reference proteome</keyword>
<proteinExistence type="predicted"/>